<keyword evidence="6" id="KW-0808">Transferase</keyword>
<dbReference type="PANTHER" id="PTHR32328:SF0">
    <property type="entry name" value="L-SERYL-TRNA(SEC) SELENIUM TRANSFERASE"/>
    <property type="match status" value="1"/>
</dbReference>
<evidence type="ECO:0000256" key="3">
    <source>
        <dbReference type="ARBA" id="ARBA00044507"/>
    </source>
</evidence>
<dbReference type="OrthoDB" id="9787096at2"/>
<dbReference type="InterPro" id="IPR015424">
    <property type="entry name" value="PyrdxlP-dep_Trfase"/>
</dbReference>
<dbReference type="STRING" id="572036.SAMN05661099_0554"/>
<feature type="chain" id="PRO_5012346119" evidence="5">
    <location>
        <begin position="19"/>
        <end position="405"/>
    </location>
</feature>
<dbReference type="PANTHER" id="PTHR32328">
    <property type="entry name" value="L-SERYL-TRNA(SEC) SELENIUM TRANSFERASE"/>
    <property type="match status" value="1"/>
</dbReference>
<keyword evidence="5" id="KW-0732">Signal</keyword>
<dbReference type="GO" id="GO:0004125">
    <property type="term" value="F:L-seryl-tRNA(Sec) selenium transferase activity"/>
    <property type="evidence" value="ECO:0007669"/>
    <property type="project" value="TreeGrafter"/>
</dbReference>
<sequence length="405" mass="43553">MKRRDLIKYLSVAPIAGAAVGTGMPFVAEAAAPAKAKRDVIKELGLRTFINAAGTYTTMTASLMHEEVVDTINESAKHFVMINDVQDKVGEKIAAICHAESAMVTAGCWSALVLGTAGVLTRMDRKKVALLPDVSSFDKNEVIVQKSHNVGYVHALTNTGIKPVVVETAEELERAIGPKTAMMYFLNAVAPEGKIQHQEFVAIAKKHNIPTLIDIAADIPPVENLWKYTDMGFDLTCISGGKAIRGPQSAGLLIGKKDLIAAARLSAPPSGGNIGRGMKVNKEEILGMYVALDKYVNQDHEKEQREWDAQVATITNAVKKVDGVTTAVTVPPIANHTPKITVSWDQTKVKATPRAIMKALQDGNPSIETMGGRDGIDITVFMLKPGEEKIVAKRLQEELAKAAAV</sequence>
<dbReference type="AlphaFoldDB" id="A0A1T5ABM9"/>
<evidence type="ECO:0000313" key="7">
    <source>
        <dbReference type="Proteomes" id="UP000189981"/>
    </source>
</evidence>
<dbReference type="SUPFAM" id="SSF53383">
    <property type="entry name" value="PLP-dependent transferases"/>
    <property type="match status" value="1"/>
</dbReference>
<keyword evidence="7" id="KW-1185">Reference proteome</keyword>
<reference evidence="7" key="1">
    <citation type="submission" date="2017-02" db="EMBL/GenBank/DDBJ databases">
        <authorList>
            <person name="Varghese N."/>
            <person name="Submissions S."/>
        </authorList>
    </citation>
    <scope>NUCLEOTIDE SEQUENCE [LARGE SCALE GENOMIC DNA]</scope>
    <source>
        <strain evidence="7">DSM 22385</strain>
    </source>
</reference>
<organism evidence="6 7">
    <name type="scientific">Daejeonella lutea</name>
    <dbReference type="NCBI Taxonomy" id="572036"/>
    <lineage>
        <taxon>Bacteria</taxon>
        <taxon>Pseudomonadati</taxon>
        <taxon>Bacteroidota</taxon>
        <taxon>Sphingobacteriia</taxon>
        <taxon>Sphingobacteriales</taxon>
        <taxon>Sphingobacteriaceae</taxon>
        <taxon>Daejeonella</taxon>
    </lineage>
</organism>
<evidence type="ECO:0000256" key="1">
    <source>
        <dbReference type="ARBA" id="ARBA00001933"/>
    </source>
</evidence>
<dbReference type="InterPro" id="IPR015421">
    <property type="entry name" value="PyrdxlP-dep_Trfase_major"/>
</dbReference>
<protein>
    <submittedName>
        <fullName evidence="6">L-seryl-tRNA(Ser) seleniumtransferase</fullName>
    </submittedName>
</protein>
<keyword evidence="2 4" id="KW-0663">Pyridoxal phosphate</keyword>
<dbReference type="EMBL" id="FUYR01000001">
    <property type="protein sequence ID" value="SKB32374.1"/>
    <property type="molecule type" value="Genomic_DNA"/>
</dbReference>
<dbReference type="Pfam" id="PF03841">
    <property type="entry name" value="SelA"/>
    <property type="match status" value="1"/>
</dbReference>
<dbReference type="Proteomes" id="UP000189981">
    <property type="component" value="Unassembled WGS sequence"/>
</dbReference>
<evidence type="ECO:0000313" key="6">
    <source>
        <dbReference type="EMBL" id="SKB32374.1"/>
    </source>
</evidence>
<evidence type="ECO:0000256" key="5">
    <source>
        <dbReference type="SAM" id="SignalP"/>
    </source>
</evidence>
<evidence type="ECO:0000256" key="2">
    <source>
        <dbReference type="ARBA" id="ARBA00022898"/>
    </source>
</evidence>
<comment type="cofactor">
    <cofactor evidence="1 4">
        <name>pyridoxal 5'-phosphate</name>
        <dbReference type="ChEBI" id="CHEBI:597326"/>
    </cofactor>
</comment>
<gene>
    <name evidence="6" type="ORF">SAMN05661099_0554</name>
</gene>
<feature type="modified residue" description="N6-(pyridoxal phosphate)lysine" evidence="4">
    <location>
        <position position="242"/>
    </location>
</feature>
<dbReference type="RefSeq" id="WP_079701121.1">
    <property type="nucleotide sequence ID" value="NZ_FUYR01000001.1"/>
</dbReference>
<comment type="similarity">
    <text evidence="3">Belongs to the SelA family.</text>
</comment>
<feature type="signal peptide" evidence="5">
    <location>
        <begin position="1"/>
        <end position="18"/>
    </location>
</feature>
<proteinExistence type="inferred from homology"/>
<dbReference type="InterPro" id="IPR018319">
    <property type="entry name" value="SelA-like"/>
</dbReference>
<accession>A0A1T5ABM9</accession>
<evidence type="ECO:0000256" key="4">
    <source>
        <dbReference type="PIRSR" id="PIRSR618319-50"/>
    </source>
</evidence>
<dbReference type="Gene3D" id="3.40.640.10">
    <property type="entry name" value="Type I PLP-dependent aspartate aminotransferase-like (Major domain)"/>
    <property type="match status" value="1"/>
</dbReference>
<name>A0A1T5ABM9_9SPHI</name>